<dbReference type="EMBL" id="BOSL01000019">
    <property type="protein sequence ID" value="GIP55442.1"/>
    <property type="molecule type" value="Genomic_DNA"/>
</dbReference>
<dbReference type="SFLD" id="SFLDG01135">
    <property type="entry name" value="C1.5.6:_HAD__Beta-PGM__Phospha"/>
    <property type="match status" value="1"/>
</dbReference>
<accession>A0ABQ4MHH4</accession>
<dbReference type="PRINTS" id="PR00413">
    <property type="entry name" value="HADHALOGNASE"/>
</dbReference>
<dbReference type="InterPro" id="IPR041492">
    <property type="entry name" value="HAD_2"/>
</dbReference>
<dbReference type="InterPro" id="IPR006439">
    <property type="entry name" value="HAD-SF_hydro_IA"/>
</dbReference>
<dbReference type="Gene3D" id="3.40.50.1000">
    <property type="entry name" value="HAD superfamily/HAD-like"/>
    <property type="match status" value="1"/>
</dbReference>
<sequence>MINTVLFDLDGTIIDTNELIISTFMHVLGSHFPQQPYTREQIIPHMGMTLEQQMQTFSGRQEVADLVADYRSYNGLHHDAMVREFPRVNEVISTLHQRGIKMGVVTTKIRPTTLRALELFGLKQYMDTIVTVQDVEHPKPHPEPVLTAVKQLGADPSRTLMVGDSAADIQSAKAAGVKAAGVAWSLKGAEVLSQYDPDYILQDMTDLYGMLGWESVEK</sequence>
<dbReference type="InterPro" id="IPR050155">
    <property type="entry name" value="HAD-like_hydrolase_sf"/>
</dbReference>
<dbReference type="NCBIfam" id="TIGR01549">
    <property type="entry name" value="HAD-SF-IA-v1"/>
    <property type="match status" value="1"/>
</dbReference>
<gene>
    <name evidence="1" type="primary">ppaX</name>
    <name evidence="1" type="ORF">J42TS3_44770</name>
</gene>
<evidence type="ECO:0000313" key="2">
    <source>
        <dbReference type="Proteomes" id="UP000679992"/>
    </source>
</evidence>
<name>A0ABQ4MHH4_9BACL</name>
<protein>
    <submittedName>
        <fullName evidence="1">Pyrophosphatase PpaX</fullName>
    </submittedName>
</protein>
<reference evidence="1 2" key="1">
    <citation type="submission" date="2021-03" db="EMBL/GenBank/DDBJ databases">
        <title>Antimicrobial resistance genes in bacteria isolated from Japanese honey, and their potential for conferring macrolide and lincosamide resistance in the American foulbrood pathogen Paenibacillus larvae.</title>
        <authorList>
            <person name="Okamoto M."/>
            <person name="Kumagai M."/>
            <person name="Kanamori H."/>
            <person name="Takamatsu D."/>
        </authorList>
    </citation>
    <scope>NUCLEOTIDE SEQUENCE [LARGE SCALE GENOMIC DNA]</scope>
    <source>
        <strain evidence="1 2">J42TS3</strain>
    </source>
</reference>
<dbReference type="Pfam" id="PF13419">
    <property type="entry name" value="HAD_2"/>
    <property type="match status" value="1"/>
</dbReference>
<dbReference type="NCBIfam" id="TIGR01509">
    <property type="entry name" value="HAD-SF-IA-v3"/>
    <property type="match status" value="1"/>
</dbReference>
<dbReference type="Proteomes" id="UP000679992">
    <property type="component" value="Unassembled WGS sequence"/>
</dbReference>
<dbReference type="InterPro" id="IPR023214">
    <property type="entry name" value="HAD_sf"/>
</dbReference>
<comment type="caution">
    <text evidence="1">The sequence shown here is derived from an EMBL/GenBank/DDBJ whole genome shotgun (WGS) entry which is preliminary data.</text>
</comment>
<dbReference type="InterPro" id="IPR036412">
    <property type="entry name" value="HAD-like_sf"/>
</dbReference>
<evidence type="ECO:0000313" key="1">
    <source>
        <dbReference type="EMBL" id="GIP55442.1"/>
    </source>
</evidence>
<dbReference type="SFLD" id="SFLDG01129">
    <property type="entry name" value="C1.5:_HAD__Beta-PGM__Phosphata"/>
    <property type="match status" value="1"/>
</dbReference>
<dbReference type="SFLD" id="SFLDS00003">
    <property type="entry name" value="Haloacid_Dehalogenase"/>
    <property type="match status" value="1"/>
</dbReference>
<organism evidence="1 2">
    <name type="scientific">Paenibacillus vini</name>
    <dbReference type="NCBI Taxonomy" id="1476024"/>
    <lineage>
        <taxon>Bacteria</taxon>
        <taxon>Bacillati</taxon>
        <taxon>Bacillota</taxon>
        <taxon>Bacilli</taxon>
        <taxon>Bacillales</taxon>
        <taxon>Paenibacillaceae</taxon>
        <taxon>Paenibacillus</taxon>
    </lineage>
</organism>
<dbReference type="NCBIfam" id="NF009804">
    <property type="entry name" value="PRK13288.1"/>
    <property type="match status" value="1"/>
</dbReference>
<dbReference type="Gene3D" id="1.10.150.240">
    <property type="entry name" value="Putative phosphatase, domain 2"/>
    <property type="match status" value="1"/>
</dbReference>
<keyword evidence="2" id="KW-1185">Reference proteome</keyword>
<dbReference type="PANTHER" id="PTHR43434">
    <property type="entry name" value="PHOSPHOGLYCOLATE PHOSPHATASE"/>
    <property type="match status" value="1"/>
</dbReference>
<dbReference type="RefSeq" id="WP_213656386.1">
    <property type="nucleotide sequence ID" value="NZ_BOSL01000019.1"/>
</dbReference>
<dbReference type="SUPFAM" id="SSF56784">
    <property type="entry name" value="HAD-like"/>
    <property type="match status" value="1"/>
</dbReference>
<dbReference type="InterPro" id="IPR023198">
    <property type="entry name" value="PGP-like_dom2"/>
</dbReference>
<proteinExistence type="predicted"/>
<dbReference type="PANTHER" id="PTHR43434:SF26">
    <property type="entry name" value="PYROPHOSPHATASE PPAX"/>
    <property type="match status" value="1"/>
</dbReference>